<dbReference type="AlphaFoldDB" id="A0AA37MUE2"/>
<proteinExistence type="predicted"/>
<dbReference type="RefSeq" id="WP_238215987.1">
    <property type="nucleotide sequence ID" value="NZ_BPUS01000018.1"/>
</dbReference>
<protein>
    <submittedName>
        <fullName evidence="1">Uncharacterized protein</fullName>
    </submittedName>
</protein>
<organism evidence="1 2">
    <name type="scientific">Caballeronia novacaledonica</name>
    <dbReference type="NCBI Taxonomy" id="1544861"/>
    <lineage>
        <taxon>Bacteria</taxon>
        <taxon>Pseudomonadati</taxon>
        <taxon>Pseudomonadota</taxon>
        <taxon>Betaproteobacteria</taxon>
        <taxon>Burkholderiales</taxon>
        <taxon>Burkholderiaceae</taxon>
        <taxon>Caballeronia</taxon>
    </lineage>
</organism>
<accession>A0AA37MUE2</accession>
<dbReference type="EMBL" id="BPUS01000018">
    <property type="protein sequence ID" value="GJH28949.1"/>
    <property type="molecule type" value="Genomic_DNA"/>
</dbReference>
<gene>
    <name evidence="1" type="ORF">CBA19CS42_30555</name>
</gene>
<reference evidence="1" key="1">
    <citation type="submission" date="2022-09" db="EMBL/GenBank/DDBJ databases">
        <title>Isolation and characterization of 3-chlorobenzoate degrading bacteria from soils in Shizuoka.</title>
        <authorList>
            <person name="Ifat A."/>
            <person name="Ogawa N."/>
            <person name="Kimbara K."/>
            <person name="Moriuchi R."/>
            <person name="Dohra H."/>
            <person name="Shintani M."/>
        </authorList>
    </citation>
    <scope>NUCLEOTIDE SEQUENCE</scope>
    <source>
        <strain evidence="1">19CS4-2</strain>
    </source>
</reference>
<name>A0AA37MUE2_9BURK</name>
<evidence type="ECO:0000313" key="1">
    <source>
        <dbReference type="EMBL" id="GJH28949.1"/>
    </source>
</evidence>
<comment type="caution">
    <text evidence="1">The sequence shown here is derived from an EMBL/GenBank/DDBJ whole genome shotgun (WGS) entry which is preliminary data.</text>
</comment>
<sequence length="320" mass="33168">MAIPTAGDAITAVLNALQPFLPAMNPGLPKASLSIARAAEKPACIGNVIGIGASGSIASRERHAIRMEATARFAVWGLAAADVDAALTTLSTKILASKSELSAQGFLKLSLGDSALYKHTTANDAWSACADYDVLFELSYEDADGATSLILPVAATEASTDDVWSVTADHARWDDTAAPLLSIRGPARFAGLATLSFFEDPVTPPAGAVTITRTYDGAPAPAPVASLDAFVMAAAGTPPKRNIVVSFASLAAFLAPFAREDSSVDLANALGAEDTYSAARLSFLAPFTLGSIADRFEIAYADAKFNRRAVVYLRALRAGG</sequence>
<dbReference type="Proteomes" id="UP001055111">
    <property type="component" value="Unassembled WGS sequence"/>
</dbReference>
<evidence type="ECO:0000313" key="2">
    <source>
        <dbReference type="Proteomes" id="UP001055111"/>
    </source>
</evidence>